<feature type="compositionally biased region" description="Pro residues" evidence="1">
    <location>
        <begin position="61"/>
        <end position="90"/>
    </location>
</feature>
<dbReference type="CDD" id="cd06779">
    <property type="entry name" value="cpPDZ_Deg_HtrA-like"/>
    <property type="match status" value="1"/>
</dbReference>
<feature type="signal peptide" evidence="2">
    <location>
        <begin position="1"/>
        <end position="45"/>
    </location>
</feature>
<dbReference type="SMART" id="SM00228">
    <property type="entry name" value="PDZ"/>
    <property type="match status" value="1"/>
</dbReference>
<dbReference type="PROSITE" id="PS50106">
    <property type="entry name" value="PDZ"/>
    <property type="match status" value="1"/>
</dbReference>
<keyword evidence="4" id="KW-0378">Hydrolase</keyword>
<dbReference type="GO" id="GO:0008233">
    <property type="term" value="F:peptidase activity"/>
    <property type="evidence" value="ECO:0007669"/>
    <property type="project" value="UniProtKB-KW"/>
</dbReference>
<proteinExistence type="predicted"/>
<dbReference type="SUPFAM" id="SSF50494">
    <property type="entry name" value="Trypsin-like serine proteases"/>
    <property type="match status" value="1"/>
</dbReference>
<organism evidence="4 5">
    <name type="scientific">Polyangium fumosum</name>
    <dbReference type="NCBI Taxonomy" id="889272"/>
    <lineage>
        <taxon>Bacteria</taxon>
        <taxon>Pseudomonadati</taxon>
        <taxon>Myxococcota</taxon>
        <taxon>Polyangia</taxon>
        <taxon>Polyangiales</taxon>
        <taxon>Polyangiaceae</taxon>
        <taxon>Polyangium</taxon>
    </lineage>
</organism>
<evidence type="ECO:0000256" key="1">
    <source>
        <dbReference type="SAM" id="MobiDB-lite"/>
    </source>
</evidence>
<feature type="chain" id="PRO_5020628379" evidence="2">
    <location>
        <begin position="46"/>
        <end position="434"/>
    </location>
</feature>
<dbReference type="InterPro" id="IPR009003">
    <property type="entry name" value="Peptidase_S1_PA"/>
</dbReference>
<feature type="domain" description="PDZ" evidence="3">
    <location>
        <begin position="305"/>
        <end position="366"/>
    </location>
</feature>
<feature type="compositionally biased region" description="Basic and acidic residues" evidence="1">
    <location>
        <begin position="425"/>
        <end position="434"/>
    </location>
</feature>
<feature type="region of interest" description="Disordered" evidence="1">
    <location>
        <begin position="1"/>
        <end position="21"/>
    </location>
</feature>
<feature type="region of interest" description="Disordered" evidence="1">
    <location>
        <begin position="395"/>
        <end position="434"/>
    </location>
</feature>
<name>A0A4U1IZN7_9BACT</name>
<dbReference type="SUPFAM" id="SSF50156">
    <property type="entry name" value="PDZ domain-like"/>
    <property type="match status" value="1"/>
</dbReference>
<sequence length="434" mass="44926">MTNFPASPAKSSTFGHTSGVKNRQRWSIAGCLAVLALMAPTAVFAQPAPAVAPADVEAPPVARPQPNAPPRRVAPPPQLPAAIPPAPTPAAEPNTPADPNAKKEPSVEEKALRGVVAIERAGQPLSLGVALAGDGRILAALSPLGSGNDLEARFADGAVVRVKLGHHDRTWDLALLVPQSGRWTEGLVASTRDPLRTDATIRGFAMGPKGKPSVAQMVIRGRKNLLGADDATLANAFELGSRISPLDLGAPVIDEDGRVVALLGRGCSPNEGRPCTPVAFGIPMNAIRGFLRSVPPTAVAPAAWLGIQGSSEVGMFAKGVRVQSIHPDSPAAEAKLKGGDASVSDMIVAVDGVPVTSPEQLAEVIRTHAVGEKVPLTVFGQGKYRQVTVVLRQAPDPRAAPKAPPAHPAELPTLGDAAPPTQARPRADGLDRRR</sequence>
<protein>
    <submittedName>
        <fullName evidence="4">Serine protease</fullName>
    </submittedName>
</protein>
<keyword evidence="5" id="KW-1185">Reference proteome</keyword>
<evidence type="ECO:0000313" key="5">
    <source>
        <dbReference type="Proteomes" id="UP000309215"/>
    </source>
</evidence>
<dbReference type="Pfam" id="PF13365">
    <property type="entry name" value="Trypsin_2"/>
    <property type="match status" value="1"/>
</dbReference>
<dbReference type="OrthoDB" id="5503339at2"/>
<evidence type="ECO:0000256" key="2">
    <source>
        <dbReference type="SAM" id="SignalP"/>
    </source>
</evidence>
<evidence type="ECO:0000259" key="3">
    <source>
        <dbReference type="PROSITE" id="PS50106"/>
    </source>
</evidence>
<dbReference type="Proteomes" id="UP000309215">
    <property type="component" value="Unassembled WGS sequence"/>
</dbReference>
<dbReference type="Gene3D" id="2.30.42.10">
    <property type="match status" value="1"/>
</dbReference>
<gene>
    <name evidence="4" type="ORF">E8A74_35305</name>
</gene>
<dbReference type="Pfam" id="PF13180">
    <property type="entry name" value="PDZ_2"/>
    <property type="match status" value="1"/>
</dbReference>
<dbReference type="InterPro" id="IPR036034">
    <property type="entry name" value="PDZ_sf"/>
</dbReference>
<dbReference type="Gene3D" id="2.40.10.120">
    <property type="match status" value="1"/>
</dbReference>
<comment type="caution">
    <text evidence="4">The sequence shown here is derived from an EMBL/GenBank/DDBJ whole genome shotgun (WGS) entry which is preliminary data.</text>
</comment>
<dbReference type="RefSeq" id="WP_136933488.1">
    <property type="nucleotide sequence ID" value="NZ_SSMQ01000049.1"/>
</dbReference>
<keyword evidence="2" id="KW-0732">Signal</keyword>
<dbReference type="GO" id="GO:0006508">
    <property type="term" value="P:proteolysis"/>
    <property type="evidence" value="ECO:0007669"/>
    <property type="project" value="UniProtKB-KW"/>
</dbReference>
<keyword evidence="4" id="KW-0645">Protease</keyword>
<reference evidence="4 5" key="1">
    <citation type="submission" date="2019-04" db="EMBL/GenBank/DDBJ databases">
        <authorList>
            <person name="Li Y."/>
            <person name="Wang J."/>
        </authorList>
    </citation>
    <scope>NUCLEOTIDE SEQUENCE [LARGE SCALE GENOMIC DNA]</scope>
    <source>
        <strain evidence="4 5">DSM 14668</strain>
    </source>
</reference>
<accession>A0A4U1IZN7</accession>
<dbReference type="InterPro" id="IPR001478">
    <property type="entry name" value="PDZ"/>
</dbReference>
<dbReference type="EMBL" id="SSMQ01000049">
    <property type="protein sequence ID" value="TKD00195.1"/>
    <property type="molecule type" value="Genomic_DNA"/>
</dbReference>
<dbReference type="AlphaFoldDB" id="A0A4U1IZN7"/>
<feature type="region of interest" description="Disordered" evidence="1">
    <location>
        <begin position="56"/>
        <end position="108"/>
    </location>
</feature>
<evidence type="ECO:0000313" key="4">
    <source>
        <dbReference type="EMBL" id="TKD00195.1"/>
    </source>
</evidence>